<dbReference type="SMART" id="SM00589">
    <property type="entry name" value="PRY"/>
    <property type="match status" value="1"/>
</dbReference>
<dbReference type="KEGG" id="bspl:114860599"/>
<dbReference type="CDD" id="cd19769">
    <property type="entry name" value="Bbox2_TRIM16-like"/>
    <property type="match status" value="1"/>
</dbReference>
<dbReference type="Pfam" id="PF25600">
    <property type="entry name" value="TRIM_CC"/>
    <property type="match status" value="1"/>
</dbReference>
<protein>
    <submittedName>
        <fullName evidence="10 11">E3 ubiquitin-protein ligase TRIM21-like isoform X1</fullName>
    </submittedName>
</protein>
<feature type="coiled-coil region" evidence="5">
    <location>
        <begin position="293"/>
        <end position="331"/>
    </location>
</feature>
<proteinExistence type="predicted"/>
<dbReference type="PROSITE" id="PS50188">
    <property type="entry name" value="B302_SPRY"/>
    <property type="match status" value="1"/>
</dbReference>
<feature type="domain" description="B box-type" evidence="7">
    <location>
        <begin position="183"/>
        <end position="224"/>
    </location>
</feature>
<dbReference type="Pfam" id="PF00643">
    <property type="entry name" value="zf-B_box"/>
    <property type="match status" value="1"/>
</dbReference>
<dbReference type="SUPFAM" id="SSF57845">
    <property type="entry name" value="B-box zinc-binding domain"/>
    <property type="match status" value="1"/>
</dbReference>
<dbReference type="Pfam" id="PF13445">
    <property type="entry name" value="zf-RING_UBOX"/>
    <property type="match status" value="1"/>
</dbReference>
<dbReference type="SMART" id="SM00184">
    <property type="entry name" value="RING"/>
    <property type="match status" value="1"/>
</dbReference>
<dbReference type="PROSITE" id="PS50119">
    <property type="entry name" value="ZF_BBOX"/>
    <property type="match status" value="1"/>
</dbReference>
<dbReference type="AlphaFoldDB" id="A0A6P7NAD8"/>
<dbReference type="FunFam" id="2.60.120.920:FF:000004">
    <property type="entry name" value="Butyrophilin subfamily 1 member A1"/>
    <property type="match status" value="1"/>
</dbReference>
<dbReference type="InterPro" id="IPR003877">
    <property type="entry name" value="SPRY_dom"/>
</dbReference>
<evidence type="ECO:0000256" key="4">
    <source>
        <dbReference type="PROSITE-ProRule" id="PRU00024"/>
    </source>
</evidence>
<evidence type="ECO:0000256" key="3">
    <source>
        <dbReference type="ARBA" id="ARBA00022833"/>
    </source>
</evidence>
<dbReference type="Pfam" id="PF13765">
    <property type="entry name" value="PRY"/>
    <property type="match status" value="1"/>
</dbReference>
<evidence type="ECO:0000256" key="5">
    <source>
        <dbReference type="SAM" id="Coils"/>
    </source>
</evidence>
<dbReference type="InterPro" id="IPR058030">
    <property type="entry name" value="TRIM8/14/16/25/29/45/65_CC"/>
</dbReference>
<dbReference type="SMART" id="SM00449">
    <property type="entry name" value="SPRY"/>
    <property type="match status" value="1"/>
</dbReference>
<evidence type="ECO:0000259" key="7">
    <source>
        <dbReference type="PROSITE" id="PS50119"/>
    </source>
</evidence>
<dbReference type="PROSITE" id="PS50089">
    <property type="entry name" value="ZF_RING_2"/>
    <property type="match status" value="1"/>
</dbReference>
<dbReference type="GO" id="GO:0008270">
    <property type="term" value="F:zinc ion binding"/>
    <property type="evidence" value="ECO:0007669"/>
    <property type="project" value="UniProtKB-KW"/>
</dbReference>
<dbReference type="InterPro" id="IPR003879">
    <property type="entry name" value="Butyrophylin_SPRY"/>
</dbReference>
<dbReference type="RefSeq" id="XP_055367972.1">
    <property type="nucleotide sequence ID" value="XM_055511997.1"/>
</dbReference>
<dbReference type="PANTHER" id="PTHR24103">
    <property type="entry name" value="E3 UBIQUITIN-PROTEIN LIGASE TRIM"/>
    <property type="match status" value="1"/>
</dbReference>
<evidence type="ECO:0000313" key="11">
    <source>
        <dbReference type="RefSeq" id="XP_055367972.1"/>
    </source>
</evidence>
<dbReference type="InterPro" id="IPR013320">
    <property type="entry name" value="ConA-like_dom_sf"/>
</dbReference>
<organism evidence="9 10">
    <name type="scientific">Betta splendens</name>
    <name type="common">Siamese fighting fish</name>
    <dbReference type="NCBI Taxonomy" id="158456"/>
    <lineage>
        <taxon>Eukaryota</taxon>
        <taxon>Metazoa</taxon>
        <taxon>Chordata</taxon>
        <taxon>Craniata</taxon>
        <taxon>Vertebrata</taxon>
        <taxon>Euteleostomi</taxon>
        <taxon>Actinopterygii</taxon>
        <taxon>Neopterygii</taxon>
        <taxon>Teleostei</taxon>
        <taxon>Neoteleostei</taxon>
        <taxon>Acanthomorphata</taxon>
        <taxon>Anabantaria</taxon>
        <taxon>Anabantiformes</taxon>
        <taxon>Anabantoidei</taxon>
        <taxon>Osphronemidae</taxon>
        <taxon>Betta</taxon>
    </lineage>
</organism>
<evidence type="ECO:0000256" key="1">
    <source>
        <dbReference type="ARBA" id="ARBA00022723"/>
    </source>
</evidence>
<dbReference type="InterPro" id="IPR017907">
    <property type="entry name" value="Znf_RING_CS"/>
</dbReference>
<dbReference type="InterPro" id="IPR027370">
    <property type="entry name" value="Znf-RING_euk"/>
</dbReference>
<keyword evidence="2 4" id="KW-0863">Zinc-finger</keyword>
<dbReference type="Gene3D" id="3.30.40.10">
    <property type="entry name" value="Zinc/RING finger domain, C3HC4 (zinc finger)"/>
    <property type="match status" value="1"/>
</dbReference>
<sequence length="592" mass="66371">MALPAAFLCEDQFTCSICLEVFTNPVSTPCGHSFCQSCISSYWDTQGSVKAYQCPLCKESFRKRPELHVNLTLKEITEQFKQMATGRLPVHGSGGLKNPNVHLHYPHAQPQRSGEMPESIFAEMITRFHLLQTTGSTQATLAHPSDLHLHQPSQFSNQGASLPLLPYSSPRRFTLSGPSETSPKLPSCPFHISGLELFCRTDNTCVCSVCVETPEHEGHDIVPAKREWLIKKSQLCTDDMKLKELIGERERKADELQTSLGQIQATVKGETEAVVCAFSKMISAAEQCKIELLEVIERTCRTAEQRAQTLLRELEEEIAGLQKKSGALSQLAVSEDYILFLKAYPLVSAPPQTKNWSDVSVSAELTGILGTVNQIMQRFQEEMRTLPELCQRSLDQSVPRSNPRVRRVQEYAEDITLDPNTAHPRLVISANEKEVHCGDRHQLVPNNPERFDRVVCTLARQGFSSGRHYWEVEVGGKTDWDLGVASWSVTRKGKIPVSPAHGYWFLSLRDQSDYAFRTEPSTKLTVRPRPSRIGIFVDCDKGLVSFYNVEARALIYTFTDSFPDTIHPFFSPCTNKSGRNEAPLIICPVTTK</sequence>
<keyword evidence="1" id="KW-0479">Metal-binding</keyword>
<dbReference type="Pfam" id="PF00622">
    <property type="entry name" value="SPRY"/>
    <property type="match status" value="1"/>
</dbReference>
<keyword evidence="3" id="KW-0862">Zinc</keyword>
<dbReference type="GeneID" id="114860599"/>
<feature type="domain" description="RING-type" evidence="6">
    <location>
        <begin position="15"/>
        <end position="58"/>
    </location>
</feature>
<evidence type="ECO:0000256" key="2">
    <source>
        <dbReference type="ARBA" id="ARBA00022771"/>
    </source>
</evidence>
<name>A0A6P7NAD8_BETSP</name>
<dbReference type="Gene3D" id="3.30.160.60">
    <property type="entry name" value="Classic Zinc Finger"/>
    <property type="match status" value="1"/>
</dbReference>
<evidence type="ECO:0000259" key="8">
    <source>
        <dbReference type="PROSITE" id="PS50188"/>
    </source>
</evidence>
<dbReference type="RefSeq" id="XP_029015125.1">
    <property type="nucleotide sequence ID" value="XM_029159292.2"/>
</dbReference>
<dbReference type="SUPFAM" id="SSF49899">
    <property type="entry name" value="Concanavalin A-like lectins/glucanases"/>
    <property type="match status" value="1"/>
</dbReference>
<dbReference type="InterPro" id="IPR000315">
    <property type="entry name" value="Znf_B-box"/>
</dbReference>
<dbReference type="InterPro" id="IPR050143">
    <property type="entry name" value="TRIM/RBCC"/>
</dbReference>
<dbReference type="InterPro" id="IPR043136">
    <property type="entry name" value="B30.2/SPRY_sf"/>
</dbReference>
<dbReference type="PRINTS" id="PR01407">
    <property type="entry name" value="BUTYPHLNCDUF"/>
</dbReference>
<dbReference type="InterPro" id="IPR013083">
    <property type="entry name" value="Znf_RING/FYVE/PHD"/>
</dbReference>
<dbReference type="Gene3D" id="2.60.120.920">
    <property type="match status" value="1"/>
</dbReference>
<dbReference type="InterPro" id="IPR001841">
    <property type="entry name" value="Znf_RING"/>
</dbReference>
<feature type="domain" description="B30.2/SPRY" evidence="8">
    <location>
        <begin position="394"/>
        <end position="591"/>
    </location>
</feature>
<keyword evidence="5" id="KW-0175">Coiled coil</keyword>
<dbReference type="CDD" id="cd13733">
    <property type="entry name" value="SPRY_PRY_C-I_1"/>
    <property type="match status" value="1"/>
</dbReference>
<dbReference type="InterPro" id="IPR001870">
    <property type="entry name" value="B30.2/SPRY"/>
</dbReference>
<evidence type="ECO:0000313" key="10">
    <source>
        <dbReference type="RefSeq" id="XP_029015125.1"/>
    </source>
</evidence>
<dbReference type="GeneTree" id="ENSGT00940000165127"/>
<dbReference type="SMART" id="SM00336">
    <property type="entry name" value="BBOX"/>
    <property type="match status" value="1"/>
</dbReference>
<evidence type="ECO:0000313" key="9">
    <source>
        <dbReference type="Proteomes" id="UP000515150"/>
    </source>
</evidence>
<dbReference type="SUPFAM" id="SSF57850">
    <property type="entry name" value="RING/U-box"/>
    <property type="match status" value="1"/>
</dbReference>
<dbReference type="InterPro" id="IPR006574">
    <property type="entry name" value="PRY"/>
</dbReference>
<dbReference type="OrthoDB" id="6270329at2759"/>
<accession>A0A6P7NAD8</accession>
<gene>
    <name evidence="10 11" type="primary">LOC114860599</name>
</gene>
<keyword evidence="9" id="KW-1185">Reference proteome</keyword>
<dbReference type="PROSITE" id="PS00518">
    <property type="entry name" value="ZF_RING_1"/>
    <property type="match status" value="1"/>
</dbReference>
<evidence type="ECO:0000259" key="6">
    <source>
        <dbReference type="PROSITE" id="PS50089"/>
    </source>
</evidence>
<dbReference type="Proteomes" id="UP000515150">
    <property type="component" value="Chromosome 1"/>
</dbReference>
<reference evidence="10 11" key="1">
    <citation type="submission" date="2025-04" db="UniProtKB">
        <authorList>
            <consortium name="RefSeq"/>
        </authorList>
    </citation>
    <scope>IDENTIFICATION</scope>
</reference>